<gene>
    <name evidence="1" type="ORF">RPERSI_LOCUS29446</name>
</gene>
<comment type="caution">
    <text evidence="1">The sequence shown here is derived from an EMBL/GenBank/DDBJ whole genome shotgun (WGS) entry which is preliminary data.</text>
</comment>
<protein>
    <submittedName>
        <fullName evidence="1">13400_t:CDS:1</fullName>
    </submittedName>
</protein>
<name>A0ACA9SFG0_9GLOM</name>
<proteinExistence type="predicted"/>
<dbReference type="EMBL" id="CAJVQC010111129">
    <property type="protein sequence ID" value="CAG8835143.1"/>
    <property type="molecule type" value="Genomic_DNA"/>
</dbReference>
<accession>A0ACA9SFG0</accession>
<organism evidence="1 2">
    <name type="scientific">Racocetra persica</name>
    <dbReference type="NCBI Taxonomy" id="160502"/>
    <lineage>
        <taxon>Eukaryota</taxon>
        <taxon>Fungi</taxon>
        <taxon>Fungi incertae sedis</taxon>
        <taxon>Mucoromycota</taxon>
        <taxon>Glomeromycotina</taxon>
        <taxon>Glomeromycetes</taxon>
        <taxon>Diversisporales</taxon>
        <taxon>Gigasporaceae</taxon>
        <taxon>Racocetra</taxon>
    </lineage>
</organism>
<reference evidence="1" key="1">
    <citation type="submission" date="2021-06" db="EMBL/GenBank/DDBJ databases">
        <authorList>
            <person name="Kallberg Y."/>
            <person name="Tangrot J."/>
            <person name="Rosling A."/>
        </authorList>
    </citation>
    <scope>NUCLEOTIDE SEQUENCE</scope>
    <source>
        <strain evidence="1">MA461A</strain>
    </source>
</reference>
<evidence type="ECO:0000313" key="2">
    <source>
        <dbReference type="Proteomes" id="UP000789920"/>
    </source>
</evidence>
<keyword evidence="2" id="KW-1185">Reference proteome</keyword>
<feature type="non-terminal residue" evidence="1">
    <location>
        <position position="233"/>
    </location>
</feature>
<sequence length="233" mass="26854">MPVQKCLKPRCQKTKYKRRCCTRRCTHDIEEAISFLYSANSISNLVTLQRKAFLSPRNILVDDFNYKILNILPGTTYTYLSNDVIKENDDTLNDHPFATPDYLANLTYPGIPNHELKLKVGAICSVMRNISINKGLVKNARVVITRLGKRLVEVTVLMNDNTNNISETHILPRINFYFQPDYCSWTVYRKQFPLRLAYATTFNSCQGLTLDRVVIDLRTHVFAHGQLYTALSR</sequence>
<dbReference type="Proteomes" id="UP000789920">
    <property type="component" value="Unassembled WGS sequence"/>
</dbReference>
<evidence type="ECO:0000313" key="1">
    <source>
        <dbReference type="EMBL" id="CAG8835143.1"/>
    </source>
</evidence>